<dbReference type="EMBL" id="LNKA01000019">
    <property type="protein sequence ID" value="KTC64489.1"/>
    <property type="molecule type" value="Genomic_DNA"/>
</dbReference>
<dbReference type="KEGG" id="ladl:NCTC12735_01499"/>
<organism evidence="6 8">
    <name type="scientific">Legionella adelaidensis</name>
    <dbReference type="NCBI Taxonomy" id="45056"/>
    <lineage>
        <taxon>Bacteria</taxon>
        <taxon>Pseudomonadati</taxon>
        <taxon>Pseudomonadota</taxon>
        <taxon>Gammaproteobacteria</taxon>
        <taxon>Legionellales</taxon>
        <taxon>Legionellaceae</taxon>
        <taxon>Legionella</taxon>
    </lineage>
</organism>
<dbReference type="Proteomes" id="UP000281170">
    <property type="component" value="Plasmid 24"/>
</dbReference>
<comment type="cofactor">
    <cofactor evidence="1">
        <name>a divalent metal cation</name>
        <dbReference type="ChEBI" id="CHEBI:60240"/>
    </cofactor>
</comment>
<dbReference type="Gene3D" id="3.50.30.40">
    <property type="entry name" value="Ribonuclease E inhibitor RraA/RraA-like"/>
    <property type="match status" value="1"/>
</dbReference>
<feature type="binding site" evidence="5">
    <location>
        <position position="117"/>
    </location>
    <ligand>
        <name>substrate</name>
    </ligand>
</feature>
<proteinExistence type="predicted"/>
<dbReference type="AlphaFoldDB" id="A0A0W0R0M1"/>
<keyword evidence="5" id="KW-0460">Magnesium</keyword>
<dbReference type="Pfam" id="PF03737">
    <property type="entry name" value="RraA-like"/>
    <property type="match status" value="1"/>
</dbReference>
<evidence type="ECO:0000313" key="9">
    <source>
        <dbReference type="Proteomes" id="UP000281170"/>
    </source>
</evidence>
<dbReference type="PATRIC" id="fig|45056.6.peg.1841"/>
<dbReference type="InterPro" id="IPR005493">
    <property type="entry name" value="RraA/RraA-like"/>
</dbReference>
<geneLocation type="plasmid" evidence="7 9">
    <name>24</name>
</geneLocation>
<keyword evidence="8" id="KW-1185">Reference proteome</keyword>
<evidence type="ECO:0000256" key="5">
    <source>
        <dbReference type="PIRSR" id="PIRSR605493-1"/>
    </source>
</evidence>
<evidence type="ECO:0000313" key="7">
    <source>
        <dbReference type="EMBL" id="VEH85857.1"/>
    </source>
</evidence>
<reference evidence="6 8" key="1">
    <citation type="submission" date="2015-11" db="EMBL/GenBank/DDBJ databases">
        <title>Identification of large and diverse effector repertoires of 38 Legionella species.</title>
        <authorList>
            <person name="Burstein D."/>
            <person name="Amaro F."/>
            <person name="Zusman T."/>
            <person name="Lifshitz Z."/>
            <person name="Cohen O."/>
            <person name="Gilbert J.A."/>
            <person name="Pupko T."/>
            <person name="Shuman H.A."/>
            <person name="Segal G."/>
        </authorList>
    </citation>
    <scope>NUCLEOTIDE SEQUENCE [LARGE SCALE GENOMIC DNA]</scope>
    <source>
        <strain evidence="6 8">1762-AUS-E</strain>
    </source>
</reference>
<feature type="binding site" evidence="5">
    <location>
        <begin position="95"/>
        <end position="98"/>
    </location>
    <ligand>
        <name>substrate</name>
    </ligand>
</feature>
<reference evidence="7 9" key="2">
    <citation type="submission" date="2018-12" db="EMBL/GenBank/DDBJ databases">
        <authorList>
            <consortium name="Pathogen Informatics"/>
        </authorList>
    </citation>
    <scope>NUCLEOTIDE SEQUENCE [LARGE SCALE GENOMIC DNA]</scope>
    <source>
        <strain evidence="7 9">NCTC12735</strain>
        <plasmid evidence="9">24</plasmid>
    </source>
</reference>
<dbReference type="EMBL" id="LR134433">
    <property type="protein sequence ID" value="VEH85857.1"/>
    <property type="molecule type" value="Genomic_DNA"/>
</dbReference>
<dbReference type="STRING" id="45056.Lade_1783"/>
<keyword evidence="7" id="KW-0614">Plasmid</keyword>
<comment type="cofactor">
    <cofactor evidence="5">
        <name>Mg(2+)</name>
        <dbReference type="ChEBI" id="CHEBI:18420"/>
    </cofactor>
</comment>
<name>A0A0W0R0M1_9GAMM</name>
<dbReference type="Gene3D" id="1.20.5.3070">
    <property type="match status" value="1"/>
</dbReference>
<evidence type="ECO:0000256" key="4">
    <source>
        <dbReference type="ARBA" id="ARBA00030169"/>
    </source>
</evidence>
<evidence type="ECO:0000256" key="2">
    <source>
        <dbReference type="ARBA" id="ARBA00016549"/>
    </source>
</evidence>
<evidence type="ECO:0000256" key="1">
    <source>
        <dbReference type="ARBA" id="ARBA00001968"/>
    </source>
</evidence>
<sequence length="222" mass="24620">MNAPIKNESLKKLFSLTTAEISDALDACGIEGCLLNLKSVSTNSKIVGPVYTIQFLPYEQRPNSFQNAANYIDAVPKGSILLIDNQFRNDCTTWGEILTRVAIKKGIQGTVVCGAIRDVSYVRETNFPLFSSAVYMRSGKNRVYKAGEQVPLNINGITIHPGDILVGDDNGCVVIPREKVDEVLIKASNVVETEKKIIVAIEQGMSLQEARKKFHYEKPWDR</sequence>
<dbReference type="InterPro" id="IPR036704">
    <property type="entry name" value="RraA/RraA-like_sf"/>
</dbReference>
<dbReference type="GO" id="GO:0046872">
    <property type="term" value="F:metal ion binding"/>
    <property type="evidence" value="ECO:0007669"/>
    <property type="project" value="UniProtKB-KW"/>
</dbReference>
<dbReference type="PANTHER" id="PTHR33254">
    <property type="entry name" value="4-HYDROXY-4-METHYL-2-OXOGLUTARATE ALDOLASE 3-RELATED"/>
    <property type="match status" value="1"/>
</dbReference>
<dbReference type="SUPFAM" id="SSF89562">
    <property type="entry name" value="RraA-like"/>
    <property type="match status" value="1"/>
</dbReference>
<protein>
    <recommendedName>
        <fullName evidence="2">Putative 4-hydroxy-4-methyl-2-oxoglutarate aldolase</fullName>
    </recommendedName>
    <alternativeName>
        <fullName evidence="3">Regulator of ribonuclease activity homolog</fullName>
    </alternativeName>
    <alternativeName>
        <fullName evidence="4">RraA-like protein</fullName>
    </alternativeName>
</protein>
<dbReference type="PANTHER" id="PTHR33254:SF4">
    <property type="entry name" value="4-HYDROXY-4-METHYL-2-OXOGLUTARATE ALDOLASE 3-RELATED"/>
    <property type="match status" value="1"/>
</dbReference>
<gene>
    <name evidence="6" type="ORF">Lade_1783</name>
    <name evidence="7" type="ORF">NCTC12735_01499</name>
</gene>
<dbReference type="CDD" id="cd16841">
    <property type="entry name" value="RraA_family"/>
    <property type="match status" value="1"/>
</dbReference>
<evidence type="ECO:0000313" key="6">
    <source>
        <dbReference type="EMBL" id="KTC64489.1"/>
    </source>
</evidence>
<keyword evidence="5" id="KW-0479">Metal-binding</keyword>
<evidence type="ECO:0000313" key="8">
    <source>
        <dbReference type="Proteomes" id="UP000054859"/>
    </source>
</evidence>
<dbReference type="RefSeq" id="WP_065310974.1">
    <property type="nucleotide sequence ID" value="NZ_CAAAHS010000006.1"/>
</dbReference>
<dbReference type="Proteomes" id="UP000054859">
    <property type="component" value="Unassembled WGS sequence"/>
</dbReference>
<accession>A0A0W0R0M1</accession>
<feature type="binding site" evidence="5">
    <location>
        <position position="118"/>
    </location>
    <ligand>
        <name>Mg(2+)</name>
        <dbReference type="ChEBI" id="CHEBI:18420"/>
    </ligand>
</feature>
<evidence type="ECO:0000256" key="3">
    <source>
        <dbReference type="ARBA" id="ARBA00029596"/>
    </source>
</evidence>